<evidence type="ECO:0000313" key="2">
    <source>
        <dbReference type="Proteomes" id="UP000186230"/>
    </source>
</evidence>
<dbReference type="Proteomes" id="UP000186230">
    <property type="component" value="Chromosome"/>
</dbReference>
<evidence type="ECO:0000313" key="1">
    <source>
        <dbReference type="EMBL" id="APU67264.1"/>
    </source>
</evidence>
<dbReference type="KEGG" id="gfl:GRFL_0540"/>
<dbReference type="AlphaFoldDB" id="A0A1L7I237"/>
<organism evidence="1 2">
    <name type="scientific">Christiangramia flava JLT2011</name>
    <dbReference type="NCBI Taxonomy" id="1229726"/>
    <lineage>
        <taxon>Bacteria</taxon>
        <taxon>Pseudomonadati</taxon>
        <taxon>Bacteroidota</taxon>
        <taxon>Flavobacteriia</taxon>
        <taxon>Flavobacteriales</taxon>
        <taxon>Flavobacteriaceae</taxon>
        <taxon>Christiangramia</taxon>
    </lineage>
</organism>
<gene>
    <name evidence="1" type="ORF">GRFL_0540</name>
</gene>
<dbReference type="OrthoDB" id="1120881at2"/>
<dbReference type="RefSeq" id="WP_083643162.1">
    <property type="nucleotide sequence ID" value="NZ_AMRU01000003.1"/>
</dbReference>
<proteinExistence type="predicted"/>
<dbReference type="STRING" id="1229726.GRFL_0540"/>
<reference evidence="1 2" key="1">
    <citation type="submission" date="2016-07" db="EMBL/GenBank/DDBJ databases">
        <title>Multi-omics approach to identify versatile polysaccharide utilization systems of a marine flavobacterium Gramella flava.</title>
        <authorList>
            <person name="Tang K."/>
        </authorList>
    </citation>
    <scope>NUCLEOTIDE SEQUENCE [LARGE SCALE GENOMIC DNA]</scope>
    <source>
        <strain evidence="1 2">JLT2011</strain>
    </source>
</reference>
<protein>
    <submittedName>
        <fullName evidence="1">Uncharacterized protein</fullName>
    </submittedName>
</protein>
<sequence length="212" mass="23567">MNNEKYLQDISEIKKMMNRSSRFISLSGLSGVFAGIYAIIGALIAQYILKNYKFSSVSSYETIDHPIDSDLTTLLVLVAIGVMVLAILTAVILTTRKARKNNQKIWDATSRRLLFNFFVPLAAGGFFCLVLLQQGIVGLIAPAMLIFYGISLMNASKYTFGDLQNLGLADMILGIIATQFVGYGLYFWALGFGILHIVYGIWMYRKYEAKAA</sequence>
<keyword evidence="2" id="KW-1185">Reference proteome</keyword>
<dbReference type="EMBL" id="CP016359">
    <property type="protein sequence ID" value="APU67264.1"/>
    <property type="molecule type" value="Genomic_DNA"/>
</dbReference>
<accession>A0A1L7I237</accession>
<name>A0A1L7I237_9FLAO</name>